<dbReference type="PANTHER" id="PTHR43214">
    <property type="entry name" value="TWO-COMPONENT RESPONSE REGULATOR"/>
    <property type="match status" value="1"/>
</dbReference>
<keyword evidence="2" id="KW-0805">Transcription regulation</keyword>
<dbReference type="GO" id="GO:0006355">
    <property type="term" value="P:regulation of DNA-templated transcription"/>
    <property type="evidence" value="ECO:0007669"/>
    <property type="project" value="InterPro"/>
</dbReference>
<protein>
    <submittedName>
        <fullName evidence="8">Response regulator transcription factor</fullName>
    </submittedName>
</protein>
<comment type="caution">
    <text evidence="8">The sequence shown here is derived from an EMBL/GenBank/DDBJ whole genome shotgun (WGS) entry which is preliminary data.</text>
</comment>
<sequence>MSGPIRVLLTDDQPLFTSGLRLVIDAWPGLRCVGEVADGAEVMPALAAETADVLLLDLRMPRLNGLQVLRRMPPETGTRTIVLTTIRDRRALLEALRLGASSYLTKDARPEVLLDTIRRVHEGETAVGSADLLELLETEQDRHRLAEPVLPGLTPREREVFLLCARGLSNAEIAAELTVAEATAKSQLRSVMQKLGLRSRVQVAIHAYEHGIARPAVRADRG</sequence>
<keyword evidence="4" id="KW-0804">Transcription</keyword>
<evidence type="ECO:0000256" key="4">
    <source>
        <dbReference type="ARBA" id="ARBA00023163"/>
    </source>
</evidence>
<dbReference type="InterPro" id="IPR001789">
    <property type="entry name" value="Sig_transdc_resp-reg_receiver"/>
</dbReference>
<dbReference type="GO" id="GO:0003677">
    <property type="term" value="F:DNA binding"/>
    <property type="evidence" value="ECO:0007669"/>
    <property type="project" value="UniProtKB-KW"/>
</dbReference>
<evidence type="ECO:0000259" key="6">
    <source>
        <dbReference type="PROSITE" id="PS50043"/>
    </source>
</evidence>
<feature type="domain" description="HTH luxR-type" evidence="6">
    <location>
        <begin position="146"/>
        <end position="211"/>
    </location>
</feature>
<evidence type="ECO:0000256" key="3">
    <source>
        <dbReference type="ARBA" id="ARBA00023125"/>
    </source>
</evidence>
<dbReference type="CDD" id="cd06170">
    <property type="entry name" value="LuxR_C_like"/>
    <property type="match status" value="1"/>
</dbReference>
<gene>
    <name evidence="8" type="ORF">J4H92_08245</name>
</gene>
<dbReference type="InterPro" id="IPR016032">
    <property type="entry name" value="Sig_transdc_resp-reg_C-effctor"/>
</dbReference>
<organism evidence="8 9">
    <name type="scientific">Leucobacter weissii</name>
    <dbReference type="NCBI Taxonomy" id="1983706"/>
    <lineage>
        <taxon>Bacteria</taxon>
        <taxon>Bacillati</taxon>
        <taxon>Actinomycetota</taxon>
        <taxon>Actinomycetes</taxon>
        <taxon>Micrococcales</taxon>
        <taxon>Microbacteriaceae</taxon>
        <taxon>Leucobacter</taxon>
    </lineage>
</organism>
<dbReference type="InterPro" id="IPR039420">
    <property type="entry name" value="WalR-like"/>
</dbReference>
<dbReference type="CDD" id="cd17535">
    <property type="entry name" value="REC_NarL-like"/>
    <property type="match status" value="1"/>
</dbReference>
<dbReference type="SUPFAM" id="SSF52172">
    <property type="entry name" value="CheY-like"/>
    <property type="match status" value="1"/>
</dbReference>
<dbReference type="Pfam" id="PF00196">
    <property type="entry name" value="GerE"/>
    <property type="match status" value="1"/>
</dbReference>
<dbReference type="InterPro" id="IPR058245">
    <property type="entry name" value="NreC/VraR/RcsB-like_REC"/>
</dbReference>
<reference evidence="8" key="1">
    <citation type="submission" date="2021-03" db="EMBL/GenBank/DDBJ databases">
        <title>Leucobacter chromiisoli sp. nov., isolated from chromium-containing soil of chemical plant.</title>
        <authorList>
            <person name="Xu Z."/>
        </authorList>
    </citation>
    <scope>NUCLEOTIDE SEQUENCE</scope>
    <source>
        <strain evidence="8">S27</strain>
    </source>
</reference>
<keyword evidence="3" id="KW-0238">DNA-binding</keyword>
<evidence type="ECO:0000256" key="5">
    <source>
        <dbReference type="PROSITE-ProRule" id="PRU00169"/>
    </source>
</evidence>
<dbReference type="AlphaFoldDB" id="A0A939MN93"/>
<feature type="domain" description="Response regulatory" evidence="7">
    <location>
        <begin position="6"/>
        <end position="121"/>
    </location>
</feature>
<name>A0A939MN93_9MICO</name>
<dbReference type="SMART" id="SM00448">
    <property type="entry name" value="REC"/>
    <property type="match status" value="1"/>
</dbReference>
<dbReference type="Proteomes" id="UP000664382">
    <property type="component" value="Unassembled WGS sequence"/>
</dbReference>
<dbReference type="SUPFAM" id="SSF46894">
    <property type="entry name" value="C-terminal effector domain of the bipartite response regulators"/>
    <property type="match status" value="1"/>
</dbReference>
<dbReference type="Pfam" id="PF00072">
    <property type="entry name" value="Response_reg"/>
    <property type="match status" value="1"/>
</dbReference>
<dbReference type="InterPro" id="IPR011006">
    <property type="entry name" value="CheY-like_superfamily"/>
</dbReference>
<proteinExistence type="predicted"/>
<evidence type="ECO:0000313" key="9">
    <source>
        <dbReference type="Proteomes" id="UP000664382"/>
    </source>
</evidence>
<dbReference type="InterPro" id="IPR000792">
    <property type="entry name" value="Tscrpt_reg_LuxR_C"/>
</dbReference>
<evidence type="ECO:0000256" key="1">
    <source>
        <dbReference type="ARBA" id="ARBA00022553"/>
    </source>
</evidence>
<accession>A0A939MN93</accession>
<dbReference type="SMART" id="SM00421">
    <property type="entry name" value="HTH_LUXR"/>
    <property type="match status" value="1"/>
</dbReference>
<dbReference type="EMBL" id="JAGDYM010000009">
    <property type="protein sequence ID" value="MBO1901937.1"/>
    <property type="molecule type" value="Genomic_DNA"/>
</dbReference>
<dbReference type="PRINTS" id="PR00038">
    <property type="entry name" value="HTHLUXR"/>
</dbReference>
<keyword evidence="1 5" id="KW-0597">Phosphoprotein</keyword>
<dbReference type="Gene3D" id="3.40.50.2300">
    <property type="match status" value="1"/>
</dbReference>
<feature type="modified residue" description="4-aspartylphosphate" evidence="5">
    <location>
        <position position="57"/>
    </location>
</feature>
<dbReference type="GO" id="GO:0000160">
    <property type="term" value="P:phosphorelay signal transduction system"/>
    <property type="evidence" value="ECO:0007669"/>
    <property type="project" value="InterPro"/>
</dbReference>
<dbReference type="PROSITE" id="PS50110">
    <property type="entry name" value="RESPONSE_REGULATORY"/>
    <property type="match status" value="1"/>
</dbReference>
<keyword evidence="9" id="KW-1185">Reference proteome</keyword>
<evidence type="ECO:0000259" key="7">
    <source>
        <dbReference type="PROSITE" id="PS50110"/>
    </source>
</evidence>
<evidence type="ECO:0000313" key="8">
    <source>
        <dbReference type="EMBL" id="MBO1901937.1"/>
    </source>
</evidence>
<dbReference type="PROSITE" id="PS50043">
    <property type="entry name" value="HTH_LUXR_2"/>
    <property type="match status" value="1"/>
</dbReference>
<dbReference type="RefSeq" id="WP_208097698.1">
    <property type="nucleotide sequence ID" value="NZ_JAGDYM010000009.1"/>
</dbReference>
<dbReference type="PANTHER" id="PTHR43214:SF24">
    <property type="entry name" value="TRANSCRIPTIONAL REGULATORY PROTEIN NARL-RELATED"/>
    <property type="match status" value="1"/>
</dbReference>
<evidence type="ECO:0000256" key="2">
    <source>
        <dbReference type="ARBA" id="ARBA00023015"/>
    </source>
</evidence>